<proteinExistence type="inferred from homology"/>
<evidence type="ECO:0000259" key="11">
    <source>
        <dbReference type="Pfam" id="PF00171"/>
    </source>
</evidence>
<dbReference type="InterPro" id="IPR016160">
    <property type="entry name" value="Ald_DH_CS_CYS"/>
</dbReference>
<dbReference type="GO" id="GO:0003842">
    <property type="term" value="F:L-glutamate gamma-semialdehyde dehydrogenase activity"/>
    <property type="evidence" value="ECO:0007669"/>
    <property type="project" value="UniProtKB-UniRule"/>
</dbReference>
<dbReference type="NCBIfam" id="TIGR01236">
    <property type="entry name" value="D1pyr5carbox1"/>
    <property type="match status" value="1"/>
</dbReference>
<evidence type="ECO:0000256" key="10">
    <source>
        <dbReference type="RuleBase" id="RU366030"/>
    </source>
</evidence>
<dbReference type="PROSITE" id="PS00687">
    <property type="entry name" value="ALDEHYDE_DEHYDR_GLU"/>
    <property type="match status" value="1"/>
</dbReference>
<comment type="similarity">
    <text evidence="2 8">Belongs to the aldehyde dehydrogenase family.</text>
</comment>
<feature type="active site" evidence="7">
    <location>
        <position position="319"/>
    </location>
</feature>
<evidence type="ECO:0000256" key="5">
    <source>
        <dbReference type="ARBA" id="ARBA00023062"/>
    </source>
</evidence>
<protein>
    <recommendedName>
        <fullName evidence="9 10">Multifunctional fusion protein</fullName>
    </recommendedName>
    <domain>
        <recommendedName>
            <fullName evidence="10">Delta-1-pyrroline-5-carboxylate dehydrogenase</fullName>
            <shortName evidence="10">P5C dehydrogenase</shortName>
        </recommendedName>
        <alternativeName>
            <fullName evidence="9">L-glutamate gamma-semialdehyde dehydrogenase</fullName>
        </alternativeName>
    </domain>
    <domain>
        <recommendedName>
            <fullName evidence="9">L-glutamate gamma-semialdehyde dehydrogenase</fullName>
            <ecNumber evidence="9">1.2.1.88</ecNumber>
        </recommendedName>
    </domain>
</protein>
<dbReference type="EMBL" id="HG793136">
    <property type="protein sequence ID" value="CRL19950.1"/>
    <property type="molecule type" value="Genomic_DNA"/>
</dbReference>
<sequence>MLSSMRTSRPILLRRLKVSSGQRAALSLYKKPPFWNEPEKQYAKFSPERAELTKSIADLKKSFPVHIPLPSSKGTSGSATIEQRNPSSHKDVIANWQPASEQDVENAIASALNARTSWQERSLEDRAAIFLRAAELVSTKYRSELIAATMLGQGKNIWQGEIDAGAEICDLLRWYVQCAFELHSQQPAISARGAWNRQEYRPLEGFVYAVSPFNFTALGTNLAFGPALMGNTVIWKPSNYALHASWLLYKVLLEAGMPPDVVQWVPGEPEMVTRVCLSHRELAGISFTGSTEVFKGLLGQVGQNTAKNVYRQYPRVVGETGGKNFHLIHKSADIDNAVNQTIRGAFEYQGQKCSATSRVYVPESVWPEFKHKIVEKTKLLKVGNPEQYDNFVNPVIHEASFDRLASVIEKAKSDSSVDLLVGGKASKEDGYYIHPTLYQVSDPQHELMRRELFGPLAAIYVYPDSEWEGIINTVDSTSEYGLTGSVFGRDQAALAYAEKHLSNAAGNFYINVKATGAMIGQQPFGGTRGSGTNDKVGSVNVVSRFVSVRTISENFGTLSQVEYPSNEV</sequence>
<accession>A0A0G4P0V2</accession>
<evidence type="ECO:0000256" key="3">
    <source>
        <dbReference type="ARBA" id="ARBA00023002"/>
    </source>
</evidence>
<dbReference type="AlphaFoldDB" id="A0A0G4P0V2"/>
<dbReference type="FunFam" id="3.40.605.10:FF:000006">
    <property type="entry name" value="1-pyrroline-5-carboxylate dehydrogenase"/>
    <property type="match status" value="1"/>
</dbReference>
<dbReference type="InterPro" id="IPR050485">
    <property type="entry name" value="Proline_metab_enzyme"/>
</dbReference>
<dbReference type="GO" id="GO:0005759">
    <property type="term" value="C:mitochondrial matrix"/>
    <property type="evidence" value="ECO:0007669"/>
    <property type="project" value="TreeGrafter"/>
</dbReference>
<feature type="domain" description="Aldehyde dehydrogenase" evidence="11">
    <location>
        <begin position="78"/>
        <end position="551"/>
    </location>
</feature>
<name>A0A0G4P0V2_PENC3</name>
<evidence type="ECO:0000256" key="2">
    <source>
        <dbReference type="ARBA" id="ARBA00009986"/>
    </source>
</evidence>
<dbReference type="PROSITE" id="PS00070">
    <property type="entry name" value="ALDEHYDE_DEHYDR_CYS"/>
    <property type="match status" value="1"/>
</dbReference>
<dbReference type="InterPro" id="IPR016162">
    <property type="entry name" value="Ald_DH_N"/>
</dbReference>
<dbReference type="PANTHER" id="PTHR42862:SF1">
    <property type="entry name" value="DELTA-1-PYRROLINE-5-CARBOXYLATE DEHYDROGENASE 2, ISOFORM A-RELATED"/>
    <property type="match status" value="1"/>
</dbReference>
<evidence type="ECO:0000313" key="12">
    <source>
        <dbReference type="EMBL" id="CRL19950.1"/>
    </source>
</evidence>
<dbReference type="GO" id="GO:0010133">
    <property type="term" value="P:L-proline catabolic process to L-glutamate"/>
    <property type="evidence" value="ECO:0007669"/>
    <property type="project" value="UniProtKB-UniRule"/>
</dbReference>
<evidence type="ECO:0000256" key="6">
    <source>
        <dbReference type="ARBA" id="ARBA00048142"/>
    </source>
</evidence>
<keyword evidence="4 9" id="KW-0520">NAD</keyword>
<dbReference type="FunFam" id="3.40.309.10:FF:000005">
    <property type="entry name" value="1-pyrroline-5-carboxylate dehydrogenase 1"/>
    <property type="match status" value="1"/>
</dbReference>
<dbReference type="Pfam" id="PF00171">
    <property type="entry name" value="Aldedh"/>
    <property type="match status" value="1"/>
</dbReference>
<dbReference type="Gene3D" id="3.40.309.10">
    <property type="entry name" value="Aldehyde Dehydrogenase, Chain A, domain 2"/>
    <property type="match status" value="1"/>
</dbReference>
<keyword evidence="13" id="KW-1185">Reference proteome</keyword>
<keyword evidence="5 9" id="KW-0642">Proline metabolism</keyword>
<dbReference type="SUPFAM" id="SSF53720">
    <property type="entry name" value="ALDH-like"/>
    <property type="match status" value="1"/>
</dbReference>
<dbReference type="Proteomes" id="UP000053732">
    <property type="component" value="Unassembled WGS sequence"/>
</dbReference>
<evidence type="ECO:0000256" key="4">
    <source>
        <dbReference type="ARBA" id="ARBA00023027"/>
    </source>
</evidence>
<dbReference type="Gene3D" id="3.40.605.10">
    <property type="entry name" value="Aldehyde Dehydrogenase, Chain A, domain 1"/>
    <property type="match status" value="1"/>
</dbReference>
<evidence type="ECO:0000256" key="1">
    <source>
        <dbReference type="ARBA" id="ARBA00004786"/>
    </source>
</evidence>
<dbReference type="InterPro" id="IPR029510">
    <property type="entry name" value="Ald_DH_CS_GLU"/>
</dbReference>
<organism evidence="12 13">
    <name type="scientific">Penicillium camemberti (strain FM 013)</name>
    <dbReference type="NCBI Taxonomy" id="1429867"/>
    <lineage>
        <taxon>Eukaryota</taxon>
        <taxon>Fungi</taxon>
        <taxon>Dikarya</taxon>
        <taxon>Ascomycota</taxon>
        <taxon>Pezizomycotina</taxon>
        <taxon>Eurotiomycetes</taxon>
        <taxon>Eurotiomycetidae</taxon>
        <taxon>Eurotiales</taxon>
        <taxon>Aspergillaceae</taxon>
        <taxon>Penicillium</taxon>
    </lineage>
</organism>
<dbReference type="PANTHER" id="PTHR42862">
    <property type="entry name" value="DELTA-1-PYRROLINE-5-CARBOXYLATE DEHYDROGENASE 1, ISOFORM A-RELATED"/>
    <property type="match status" value="1"/>
</dbReference>
<dbReference type="STRING" id="1429867.A0A0G4P0V2"/>
<comment type="pathway">
    <text evidence="1 9">Amino-acid degradation; L-proline degradation into L-glutamate; L-glutamate from L-proline: step 2/2.</text>
</comment>
<evidence type="ECO:0000256" key="7">
    <source>
        <dbReference type="PROSITE-ProRule" id="PRU10007"/>
    </source>
</evidence>
<dbReference type="EC" id="1.2.1.88" evidence="9"/>
<dbReference type="InterPro" id="IPR016161">
    <property type="entry name" value="Ald_DH/histidinol_DH"/>
</dbReference>
<dbReference type="InterPro" id="IPR005931">
    <property type="entry name" value="P5CDH/ALDH4A1"/>
</dbReference>
<comment type="catalytic activity">
    <reaction evidence="6 9">
        <text>L-glutamate 5-semialdehyde + NAD(+) + H2O = L-glutamate + NADH + 2 H(+)</text>
        <dbReference type="Rhea" id="RHEA:30235"/>
        <dbReference type="ChEBI" id="CHEBI:15377"/>
        <dbReference type="ChEBI" id="CHEBI:15378"/>
        <dbReference type="ChEBI" id="CHEBI:29985"/>
        <dbReference type="ChEBI" id="CHEBI:57540"/>
        <dbReference type="ChEBI" id="CHEBI:57945"/>
        <dbReference type="ChEBI" id="CHEBI:58066"/>
        <dbReference type="EC" id="1.2.1.88"/>
    </reaction>
</comment>
<keyword evidence="3 8" id="KW-0560">Oxidoreductase</keyword>
<dbReference type="UniPathway" id="UPA00261">
    <property type="reaction ID" value="UER00374"/>
</dbReference>
<dbReference type="InterPro" id="IPR016163">
    <property type="entry name" value="Ald_DH_C"/>
</dbReference>
<gene>
    <name evidence="12" type="ORF">PCAMFM013_S003g000742</name>
</gene>
<evidence type="ECO:0000256" key="8">
    <source>
        <dbReference type="RuleBase" id="RU003345"/>
    </source>
</evidence>
<dbReference type="InterPro" id="IPR015590">
    <property type="entry name" value="Aldehyde_DH_dom"/>
</dbReference>
<evidence type="ECO:0000256" key="9">
    <source>
        <dbReference type="RuleBase" id="RU366016"/>
    </source>
</evidence>
<evidence type="ECO:0000313" key="13">
    <source>
        <dbReference type="Proteomes" id="UP000053732"/>
    </source>
</evidence>
<reference evidence="12 13" key="1">
    <citation type="journal article" date="2014" name="Nat. Commun.">
        <title>Multiple recent horizontal transfers of a large genomic region in cheese making fungi.</title>
        <authorList>
            <person name="Cheeseman K."/>
            <person name="Ropars J."/>
            <person name="Renault P."/>
            <person name="Dupont J."/>
            <person name="Gouzy J."/>
            <person name="Branca A."/>
            <person name="Abraham A.L."/>
            <person name="Ceppi M."/>
            <person name="Conseiller E."/>
            <person name="Debuchy R."/>
            <person name="Malagnac F."/>
            <person name="Goarin A."/>
            <person name="Silar P."/>
            <person name="Lacoste S."/>
            <person name="Sallet E."/>
            <person name="Bensimon A."/>
            <person name="Giraud T."/>
            <person name="Brygoo Y."/>
        </authorList>
    </citation>
    <scope>NUCLEOTIDE SEQUENCE [LARGE SCALE GENOMIC DNA]</scope>
    <source>
        <strain evidence="13">FM 013</strain>
    </source>
</reference>